<name>A0ABM9FKH0_9VIBR</name>
<dbReference type="RefSeq" id="WP_168524846.1">
    <property type="nucleotide sequence ID" value="NZ_CALYLA010000030.1"/>
</dbReference>
<gene>
    <name evidence="2" type="ORF">VAE063_1070023</name>
</gene>
<keyword evidence="1" id="KW-1133">Transmembrane helix</keyword>
<protein>
    <submittedName>
        <fullName evidence="2">Uncharacterized protein</fullName>
    </submittedName>
</protein>
<sequence length="194" mass="22225">MDREIYILISVFLGAVAAYITARVTSTSQQRIAQINAEKDLRIHESTISDERIKLEIALRREKLEELHSILSKIALENSQTVSFIQSDEKLELSEFRKRYLSNCELIHKAEAIAAIYYPEMTGRIEKIYGCSNLFWGYQEGVLRTDINEKREIWHANLEKVIEAGREISSNANSIKQDIENKGSALNKAFKSDS</sequence>
<accession>A0ABM9FKH0</accession>
<keyword evidence="3" id="KW-1185">Reference proteome</keyword>
<reference evidence="2" key="1">
    <citation type="submission" date="2022-06" db="EMBL/GenBank/DDBJ databases">
        <authorList>
            <person name="Goudenege D."/>
            <person name="Le Roux F."/>
        </authorList>
    </citation>
    <scope>NUCLEOTIDE SEQUENCE</scope>
    <source>
        <strain evidence="2">12-063</strain>
    </source>
</reference>
<dbReference type="Proteomes" id="UP001152658">
    <property type="component" value="Unassembled WGS sequence"/>
</dbReference>
<proteinExistence type="predicted"/>
<keyword evidence="1" id="KW-0472">Membrane</keyword>
<evidence type="ECO:0000256" key="1">
    <source>
        <dbReference type="SAM" id="Phobius"/>
    </source>
</evidence>
<organism evidence="2 3">
    <name type="scientific">Vibrio aestuarianus</name>
    <dbReference type="NCBI Taxonomy" id="28171"/>
    <lineage>
        <taxon>Bacteria</taxon>
        <taxon>Pseudomonadati</taxon>
        <taxon>Pseudomonadota</taxon>
        <taxon>Gammaproteobacteria</taxon>
        <taxon>Vibrionales</taxon>
        <taxon>Vibrionaceae</taxon>
        <taxon>Vibrio</taxon>
    </lineage>
</organism>
<dbReference type="EMBL" id="CALYLK010000008">
    <property type="protein sequence ID" value="CAH8204313.1"/>
    <property type="molecule type" value="Genomic_DNA"/>
</dbReference>
<evidence type="ECO:0000313" key="2">
    <source>
        <dbReference type="EMBL" id="CAH8204313.1"/>
    </source>
</evidence>
<keyword evidence="1" id="KW-0812">Transmembrane</keyword>
<comment type="caution">
    <text evidence="2">The sequence shown here is derived from an EMBL/GenBank/DDBJ whole genome shotgun (WGS) entry which is preliminary data.</text>
</comment>
<evidence type="ECO:0000313" key="3">
    <source>
        <dbReference type="Proteomes" id="UP001152658"/>
    </source>
</evidence>
<feature type="transmembrane region" description="Helical" evidence="1">
    <location>
        <begin position="6"/>
        <end position="22"/>
    </location>
</feature>